<keyword evidence="2" id="KW-1133">Transmembrane helix</keyword>
<protein>
    <recommendedName>
        <fullName evidence="3">DUF5129 domain-containing protein</fullName>
    </recommendedName>
</protein>
<organism evidence="4 5">
    <name type="scientific">Actinomyces glycerinitolerans</name>
    <dbReference type="NCBI Taxonomy" id="1892869"/>
    <lineage>
        <taxon>Bacteria</taxon>
        <taxon>Bacillati</taxon>
        <taxon>Actinomycetota</taxon>
        <taxon>Actinomycetes</taxon>
        <taxon>Actinomycetales</taxon>
        <taxon>Actinomycetaceae</taxon>
        <taxon>Actinomyces</taxon>
    </lineage>
</organism>
<keyword evidence="5" id="KW-1185">Reference proteome</keyword>
<evidence type="ECO:0000256" key="2">
    <source>
        <dbReference type="SAM" id="Phobius"/>
    </source>
</evidence>
<dbReference type="Gene3D" id="3.10.310.50">
    <property type="match status" value="1"/>
</dbReference>
<feature type="transmembrane region" description="Helical" evidence="2">
    <location>
        <begin position="12"/>
        <end position="35"/>
    </location>
</feature>
<feature type="compositionally biased region" description="Gly residues" evidence="1">
    <location>
        <begin position="537"/>
        <end position="553"/>
    </location>
</feature>
<dbReference type="EMBL" id="FQTT01000010">
    <property type="protein sequence ID" value="SHE25130.1"/>
    <property type="molecule type" value="Genomic_DNA"/>
</dbReference>
<dbReference type="Proteomes" id="UP000184291">
    <property type="component" value="Unassembled WGS sequence"/>
</dbReference>
<accession>A0A1M4RYZ7</accession>
<dbReference type="Pfam" id="PF17173">
    <property type="entry name" value="DUF5129"/>
    <property type="match status" value="1"/>
</dbReference>
<dbReference type="OrthoDB" id="3249697at2"/>
<gene>
    <name evidence="4" type="ORF">ACGLYG10_1344</name>
</gene>
<evidence type="ECO:0000259" key="3">
    <source>
        <dbReference type="Pfam" id="PF17173"/>
    </source>
</evidence>
<keyword evidence="2" id="KW-0812">Transmembrane</keyword>
<dbReference type="STRING" id="1892869.ACGLYG10_1344"/>
<evidence type="ECO:0000313" key="5">
    <source>
        <dbReference type="Proteomes" id="UP000184291"/>
    </source>
</evidence>
<name>A0A1M4RYZ7_9ACTO</name>
<reference evidence="5" key="1">
    <citation type="submission" date="2016-09" db="EMBL/GenBank/DDBJ databases">
        <authorList>
            <person name="Strepis N."/>
        </authorList>
    </citation>
    <scope>NUCLEOTIDE SEQUENCE [LARGE SCALE GENOMIC DNA]</scope>
</reference>
<keyword evidence="2" id="KW-0472">Membrane</keyword>
<feature type="region of interest" description="Disordered" evidence="1">
    <location>
        <begin position="531"/>
        <end position="561"/>
    </location>
</feature>
<proteinExistence type="predicted"/>
<evidence type="ECO:0000256" key="1">
    <source>
        <dbReference type="SAM" id="MobiDB-lite"/>
    </source>
</evidence>
<feature type="transmembrane region" description="Helical" evidence="2">
    <location>
        <begin position="189"/>
        <end position="210"/>
    </location>
</feature>
<sequence length="561" mass="60137">MSDLIVRWGGLRAVMALAGKFLIVVVLGLVVPLYIAAPFGATHTPAVEIHDEAEVVDDDALRSALEGVGFRRDIRLAVFTTDDVDIESGSDTVFNDAVLGYALNRQPSWISTADPDVWADGLVILAVSPQGRWVGCYFGEDVKVGKYTEGKIQDAARGSFRMSQWEAGLEAMAQRTAESLGKPITSARAAVLVTCLSIAAALALLGLIFFCRNAARDSLRQARRCFAQVTADYDATQIRAGTVPADNAYGAQVLARFAWFEERYVQLVRLFREFGEPRGAQWFALGCFRDAAELEDRAKELDRLDDVIAAASTFLTLGPGWEEVWENEQGPVREDLGSYAALCASVAFSTQRAKVSFDVAPDRDLVRERRDRLAAMTSELVSGALTPLAALDELDAMDLDVHHRCGDLAWRALAADTSSTGRKRLARYEKDYAQGKYAGESADYQGRWSSSARSERHHYDLATTIRINSKSVGLDAPGLYDAAVRRSGVHDAGAYGANWPYSGSGASGVGAVPLFSRPVDGLVTGYSNIASPSSGSSSGGSGSSSGFGGGSFSGSGSSSHF</sequence>
<dbReference type="InterPro" id="IPR033435">
    <property type="entry name" value="DUF5129"/>
</dbReference>
<dbReference type="AlphaFoldDB" id="A0A1M4RYZ7"/>
<evidence type="ECO:0000313" key="4">
    <source>
        <dbReference type="EMBL" id="SHE25130.1"/>
    </source>
</evidence>
<feature type="domain" description="DUF5129" evidence="3">
    <location>
        <begin position="49"/>
        <end position="394"/>
    </location>
</feature>